<dbReference type="PROSITE" id="PS50031">
    <property type="entry name" value="EH"/>
    <property type="match status" value="2"/>
</dbReference>
<keyword evidence="13" id="KW-0472">Membrane</keyword>
<feature type="region of interest" description="Disordered" evidence="16">
    <location>
        <begin position="833"/>
        <end position="854"/>
    </location>
</feature>
<keyword evidence="15" id="KW-0206">Cytoskeleton</keyword>
<keyword evidence="14" id="KW-0009">Actin-binding</keyword>
<gene>
    <name evidence="19" type="primary">NCAS0A13230</name>
    <name evidence="19" type="ordered locus">NCAS_0A13230</name>
</gene>
<evidence type="ECO:0000256" key="7">
    <source>
        <dbReference type="ARBA" id="ARBA00022475"/>
    </source>
</evidence>
<evidence type="ECO:0000256" key="14">
    <source>
        <dbReference type="ARBA" id="ARBA00023203"/>
    </source>
</evidence>
<evidence type="ECO:0000256" key="3">
    <source>
        <dbReference type="ARBA" id="ARBA00004413"/>
    </source>
</evidence>
<dbReference type="Pfam" id="PF12763">
    <property type="entry name" value="EH"/>
    <property type="match status" value="2"/>
</dbReference>
<dbReference type="GO" id="GO:0071555">
    <property type="term" value="P:cell wall organization"/>
    <property type="evidence" value="ECO:0007669"/>
    <property type="project" value="EnsemblFungi"/>
</dbReference>
<dbReference type="GO" id="GO:0010008">
    <property type="term" value="C:endosome membrane"/>
    <property type="evidence" value="ECO:0007669"/>
    <property type="project" value="UniProtKB-SubCell"/>
</dbReference>
<evidence type="ECO:0000256" key="5">
    <source>
        <dbReference type="ARBA" id="ARBA00015110"/>
    </source>
</evidence>
<dbReference type="PANTHER" id="PTHR11216">
    <property type="entry name" value="EH DOMAIN"/>
    <property type="match status" value="1"/>
</dbReference>
<evidence type="ECO:0000256" key="13">
    <source>
        <dbReference type="ARBA" id="ARBA00023136"/>
    </source>
</evidence>
<keyword evidence="8" id="KW-0963">Cytoplasm</keyword>
<dbReference type="PROSITE" id="PS50222">
    <property type="entry name" value="EF_HAND_2"/>
    <property type="match status" value="1"/>
</dbReference>
<feature type="compositionally biased region" description="Polar residues" evidence="16">
    <location>
        <begin position="1202"/>
        <end position="1213"/>
    </location>
</feature>
<feature type="domain" description="EH" evidence="17">
    <location>
        <begin position="729"/>
        <end position="818"/>
    </location>
</feature>
<dbReference type="HOGENOM" id="CLU_006042_0_0_1"/>
<organism evidence="19 20">
    <name type="scientific">Naumovozyma castellii</name>
    <name type="common">Yeast</name>
    <name type="synonym">Saccharomyces castellii</name>
    <dbReference type="NCBI Taxonomy" id="27288"/>
    <lineage>
        <taxon>Eukaryota</taxon>
        <taxon>Fungi</taxon>
        <taxon>Dikarya</taxon>
        <taxon>Ascomycota</taxon>
        <taxon>Saccharomycotina</taxon>
        <taxon>Saccharomycetes</taxon>
        <taxon>Saccharomycetales</taxon>
        <taxon>Saccharomycetaceae</taxon>
        <taxon>Naumovozyma</taxon>
    </lineage>
</organism>
<dbReference type="SMART" id="SM00027">
    <property type="entry name" value="EH"/>
    <property type="match status" value="2"/>
</dbReference>
<feature type="domain" description="EF-hand" evidence="18">
    <location>
        <begin position="762"/>
        <end position="797"/>
    </location>
</feature>
<dbReference type="GO" id="GO:0007120">
    <property type="term" value="P:axial cellular bud site selection"/>
    <property type="evidence" value="ECO:0007669"/>
    <property type="project" value="EnsemblFungi"/>
</dbReference>
<dbReference type="STRING" id="1064592.G0V8T2"/>
<dbReference type="InterPro" id="IPR011992">
    <property type="entry name" value="EF-hand-dom_pair"/>
</dbReference>
<dbReference type="Proteomes" id="UP000001640">
    <property type="component" value="Chromosome 1"/>
</dbReference>
<accession>G0V8T2</accession>
<evidence type="ECO:0000256" key="2">
    <source>
        <dbReference type="ARBA" id="ARBA00004134"/>
    </source>
</evidence>
<dbReference type="OrthoDB" id="2015333at2759"/>
<evidence type="ECO:0000256" key="10">
    <source>
        <dbReference type="ARBA" id="ARBA00022737"/>
    </source>
</evidence>
<dbReference type="GO" id="GO:0006897">
    <property type="term" value="P:endocytosis"/>
    <property type="evidence" value="ECO:0007669"/>
    <property type="project" value="UniProtKB-KW"/>
</dbReference>
<dbReference type="GO" id="GO:1990964">
    <property type="term" value="C:actin cytoskeleton-regulatory complex"/>
    <property type="evidence" value="ECO:0007669"/>
    <property type="project" value="EnsemblFungi"/>
</dbReference>
<keyword evidence="20" id="KW-1185">Reference proteome</keyword>
<evidence type="ECO:0000259" key="18">
    <source>
        <dbReference type="PROSITE" id="PS50222"/>
    </source>
</evidence>
<evidence type="ECO:0000256" key="1">
    <source>
        <dbReference type="ARBA" id="ARBA00004125"/>
    </source>
</evidence>
<dbReference type="EMBL" id="HE576752">
    <property type="protein sequence ID" value="CCC67881.1"/>
    <property type="molecule type" value="Genomic_DNA"/>
</dbReference>
<feature type="compositionally biased region" description="Polar residues" evidence="16">
    <location>
        <begin position="833"/>
        <end position="848"/>
    </location>
</feature>
<comment type="similarity">
    <text evidence="4">Belongs to the PAN1 family.</text>
</comment>
<feature type="region of interest" description="Disordered" evidence="16">
    <location>
        <begin position="1127"/>
        <end position="1254"/>
    </location>
</feature>
<reference key="2">
    <citation type="submission" date="2011-08" db="EMBL/GenBank/DDBJ databases">
        <title>Genome sequence of Naumovozyma castellii.</title>
        <authorList>
            <person name="Gordon J.L."/>
            <person name="Armisen D."/>
            <person name="Proux-Wera E."/>
            <person name="OhEigeartaigh S.S."/>
            <person name="Byrne K.P."/>
            <person name="Wolfe K.H."/>
        </authorList>
    </citation>
    <scope>NUCLEOTIDE SEQUENCE</scope>
    <source>
        <strain>Type strain:CBS 4309</strain>
    </source>
</reference>
<dbReference type="GO" id="GO:0007121">
    <property type="term" value="P:bipolar cellular bud site selection"/>
    <property type="evidence" value="ECO:0007669"/>
    <property type="project" value="EnsemblFungi"/>
</dbReference>
<dbReference type="SUPFAM" id="SSF47473">
    <property type="entry name" value="EF-hand"/>
    <property type="match status" value="2"/>
</dbReference>
<dbReference type="eggNOG" id="KOG0998">
    <property type="taxonomic scope" value="Eukaryota"/>
</dbReference>
<evidence type="ECO:0000313" key="20">
    <source>
        <dbReference type="Proteomes" id="UP000001640"/>
    </source>
</evidence>
<comment type="subcellular location">
    <subcellularLocation>
        <location evidence="3">Cell membrane</location>
        <topology evidence="3">Peripheral membrane protein</topology>
        <orientation evidence="3">Cytoplasmic side</orientation>
    </subcellularLocation>
    <subcellularLocation>
        <location evidence="2">Cytoplasm</location>
        <location evidence="2">Cytoskeleton</location>
        <location evidence="2">Actin patch</location>
    </subcellularLocation>
    <subcellularLocation>
        <location evidence="1">Endosome membrane</location>
        <topology evidence="1">Peripheral membrane protein</topology>
        <orientation evidence="1">Cytoplasmic side</orientation>
    </subcellularLocation>
</comment>
<dbReference type="InterPro" id="IPR002048">
    <property type="entry name" value="EF_hand_dom"/>
</dbReference>
<evidence type="ECO:0000313" key="19">
    <source>
        <dbReference type="EMBL" id="CCC67881.1"/>
    </source>
</evidence>
<dbReference type="KEGG" id="ncs:NCAS_0A13230"/>
<dbReference type="GO" id="GO:0071933">
    <property type="term" value="F:Arp2/3 complex binding"/>
    <property type="evidence" value="ECO:0007669"/>
    <property type="project" value="EnsemblFungi"/>
</dbReference>
<dbReference type="PANTHER" id="PTHR11216:SF173">
    <property type="entry name" value="ACTIN CYTOSKELETON-REGULATORY COMPLEX PROTEIN PAN1"/>
    <property type="match status" value="1"/>
</dbReference>
<dbReference type="GO" id="GO:0003779">
    <property type="term" value="F:actin binding"/>
    <property type="evidence" value="ECO:0007669"/>
    <property type="project" value="UniProtKB-KW"/>
</dbReference>
<dbReference type="AlphaFoldDB" id="G0V8T2"/>
<dbReference type="InterPro" id="IPR000261">
    <property type="entry name" value="EH_dom"/>
</dbReference>
<dbReference type="GeneID" id="96901359"/>
<dbReference type="GO" id="GO:0030479">
    <property type="term" value="C:actin cortical patch"/>
    <property type="evidence" value="ECO:0007669"/>
    <property type="project" value="UniProtKB-SubCell"/>
</dbReference>
<evidence type="ECO:0000256" key="8">
    <source>
        <dbReference type="ARBA" id="ARBA00022490"/>
    </source>
</evidence>
<evidence type="ECO:0000256" key="11">
    <source>
        <dbReference type="ARBA" id="ARBA00022753"/>
    </source>
</evidence>
<keyword evidence="11" id="KW-0967">Endosome</keyword>
<dbReference type="FunFam" id="1.10.238.10:FF:000349">
    <property type="entry name" value="Actin cytoskeleton-regulatory complex protein PAN1"/>
    <property type="match status" value="1"/>
</dbReference>
<dbReference type="GO" id="GO:0005634">
    <property type="term" value="C:nucleus"/>
    <property type="evidence" value="ECO:0007669"/>
    <property type="project" value="EnsemblFungi"/>
</dbReference>
<dbReference type="OMA" id="RANNQND"/>
<feature type="compositionally biased region" description="Polar residues" evidence="16">
    <location>
        <begin position="1243"/>
        <end position="1254"/>
    </location>
</feature>
<dbReference type="GO" id="GO:0000147">
    <property type="term" value="P:actin cortical patch assembly"/>
    <property type="evidence" value="ECO:0007669"/>
    <property type="project" value="EnsemblFungi"/>
</dbReference>
<evidence type="ECO:0000256" key="4">
    <source>
        <dbReference type="ARBA" id="ARBA00009351"/>
    </source>
</evidence>
<evidence type="ECO:0000256" key="16">
    <source>
        <dbReference type="SAM" id="MobiDB-lite"/>
    </source>
</evidence>
<evidence type="ECO:0000256" key="9">
    <source>
        <dbReference type="ARBA" id="ARBA00022583"/>
    </source>
</evidence>
<dbReference type="GO" id="GO:0005509">
    <property type="term" value="F:calcium ion binding"/>
    <property type="evidence" value="ECO:0007669"/>
    <property type="project" value="InterPro"/>
</dbReference>
<feature type="region of interest" description="Disordered" evidence="16">
    <location>
        <begin position="1"/>
        <end position="45"/>
    </location>
</feature>
<evidence type="ECO:0000256" key="12">
    <source>
        <dbReference type="ARBA" id="ARBA00023054"/>
    </source>
</evidence>
<dbReference type="InParanoid" id="G0V8T2"/>
<evidence type="ECO:0000259" key="17">
    <source>
        <dbReference type="PROSITE" id="PS50031"/>
    </source>
</evidence>
<keyword evidence="7" id="KW-1003">Cell membrane</keyword>
<dbReference type="CDD" id="cd00052">
    <property type="entry name" value="EH"/>
    <property type="match status" value="2"/>
</dbReference>
<proteinExistence type="inferred from homology"/>
<dbReference type="GO" id="GO:0016197">
    <property type="term" value="P:endosomal transport"/>
    <property type="evidence" value="ECO:0007669"/>
    <property type="project" value="TreeGrafter"/>
</dbReference>
<sequence length="1254" mass="139142">MFGQFSTQGSSTNQQYNTDGPSNSDFWLQNKNSSTSAYSSTDNQHLNVTPTLTGYNQNVAESQQYNNTNNSYNTAAPNSMIDMQPNLMHSNHAHMDNQGQSNNATMYNSSGPIPPQFPSSNMFQQQYSGAFVSQYSNLTHLPIGSNMDQSVGSTGQAIQPQGAGYMPSMNNTGVAQPFTNSGNDLHQLQQHPLTHQVTGYYPPNSFSPAKNNSFTAPPHNDSNEVVSQPLKPQQTGFYVQNAQQYPIEPLKPNATGFVNSFANNGVNNEIKIPAIRLSFLTSEDQAKFEKLFRSIVNKGSNTASGQNCRKILVKSGLPPSDLARIWSLCDTTRAGELLFPEFALAMHLINEVLQGDSVPYELDTKTKNEVESFIDAINLSIVDEAEGANAASIQNVHKTPFDNLINNPNASPQVTPQPLRNDLNQLQQAQNLTPQHSNLGVNYNVQHSNVSQPAQNMNSINPLPPSIPSLENVQTPLQHQLTGYVPQSTIVNQVVNNQVPLQQQSTGYLTSQAPNPNAPNQVPLQQQSTGYLTSQAPNPNAPTNQVPIQQQLTGNVRQELSEVNFTNNNQTASQQQNATYMPHVDDTYSAHNIQNINQQYTGPYNPNLSNPMYPQPPTNIGNGQQQNQPIPIIQQPTGSIPPTSFGMPYQTTGNFSLPQQATGGYIPQTQQGISVLQQQTTGFLPPTNFNPTLPLTAQKTGYGNNELYAQSNFLDKVIKEDNDVIAPEEKSLYYKIFETYDAGHRGYLESGTAVEIFRKSGLNRTDLEHIWNLCDTTNNGQLNKQEFVVGMHLVYGKLNGKPLPNKLPAKLVPSSEKIIDNVKNQLKININSNSGNRSFTKTDASNFKNNDEKNVLPSFRNRRKKVATSTEQPAQLKDAKPTNLEVAMKNENLKLEEVNKLKKAIATKEELLRRKEPNVETKVTTDMLKTKIQNAYKLIKGGEPQFTPALENRFACLIEKIPNLFSDIARTDEAIKNARIKLVSLKNGEPIIGSGPNGEVTEKDKKKAQNKALLKKKMDALMGKPNDDSNEQEISRINEEFEKNRKIINDIRSSISEVAFALHPRGAKGVDVSSFEKWEMGLGLEPEVFHYIQKLRNDESLHVSNNNLKAGSSVNTGLTSDRATALKAQAQEKMKQRLSQFNERHQPENGTPPSEVEPSFSNKENERYQHSSNHGNLIDFDDSPFADNKEREISISNEISNTSKVTEGLSNSDTSEDEEERQLLEQLKKIKLRKKAEREKRGINQSKESSSSLI</sequence>
<dbReference type="GO" id="GO:0005886">
    <property type="term" value="C:plasma membrane"/>
    <property type="evidence" value="ECO:0007669"/>
    <property type="project" value="UniProtKB-SubCell"/>
</dbReference>
<evidence type="ECO:0000256" key="15">
    <source>
        <dbReference type="ARBA" id="ARBA00023212"/>
    </source>
</evidence>
<dbReference type="SMART" id="SM00054">
    <property type="entry name" value="EFh"/>
    <property type="match status" value="2"/>
</dbReference>
<dbReference type="RefSeq" id="XP_003674261.1">
    <property type="nucleotide sequence ID" value="XM_003674213.1"/>
</dbReference>
<keyword evidence="9" id="KW-0254">Endocytosis</keyword>
<keyword evidence="10" id="KW-0677">Repeat</keyword>
<dbReference type="GO" id="GO:0061709">
    <property type="term" value="P:reticulophagy"/>
    <property type="evidence" value="ECO:0007669"/>
    <property type="project" value="EnsemblFungi"/>
</dbReference>
<feature type="domain" description="EH" evidence="17">
    <location>
        <begin position="284"/>
        <end position="362"/>
    </location>
</feature>
<evidence type="ECO:0000256" key="6">
    <source>
        <dbReference type="ARBA" id="ARBA00020728"/>
    </source>
</evidence>
<dbReference type="GO" id="GO:2000601">
    <property type="term" value="P:positive regulation of Arp2/3 complex-mediated actin nucleation"/>
    <property type="evidence" value="ECO:0007669"/>
    <property type="project" value="EnsemblFungi"/>
</dbReference>
<reference evidence="19 20" key="1">
    <citation type="journal article" date="2011" name="Proc. Natl. Acad. Sci. U.S.A.">
        <title>Evolutionary erosion of yeast sex chromosomes by mating-type switching accidents.</title>
        <authorList>
            <person name="Gordon J.L."/>
            <person name="Armisen D."/>
            <person name="Proux-Wera E."/>
            <person name="Oheigeartaigh S.S."/>
            <person name="Byrne K.P."/>
            <person name="Wolfe K.H."/>
        </authorList>
    </citation>
    <scope>NUCLEOTIDE SEQUENCE [LARGE SCALE GENOMIC DNA]</scope>
    <source>
        <strain evidence="20">ATCC 76901 / BCRC 22586 / CBS 4309 / NBRC 1992 / NRRL Y-12630</strain>
    </source>
</reference>
<protein>
    <recommendedName>
        <fullName evidence="5">Actin cytoskeleton-regulatory complex protein PAN1</fullName>
    </recommendedName>
    <alternativeName>
        <fullName evidence="6">Actin cytoskeleton-regulatory complex protein pan1</fullName>
    </alternativeName>
</protein>
<keyword evidence="12" id="KW-0175">Coiled coil</keyword>
<dbReference type="Gene3D" id="1.10.238.10">
    <property type="entry name" value="EF-hand"/>
    <property type="match status" value="2"/>
</dbReference>
<name>G0V8T2_NAUCA</name>